<dbReference type="PANTHER" id="PTHR42760">
    <property type="entry name" value="SHORT-CHAIN DEHYDROGENASES/REDUCTASES FAMILY MEMBER"/>
    <property type="match status" value="1"/>
</dbReference>
<dbReference type="Pfam" id="PF00106">
    <property type="entry name" value="adh_short"/>
    <property type="match status" value="1"/>
</dbReference>
<gene>
    <name evidence="5" type="ORF">ATEIFO6365_0006066500</name>
</gene>
<evidence type="ECO:0000256" key="3">
    <source>
        <dbReference type="ARBA" id="ARBA00023002"/>
    </source>
</evidence>
<evidence type="ECO:0000256" key="2">
    <source>
        <dbReference type="ARBA" id="ARBA00022857"/>
    </source>
</evidence>
<dbReference type="OrthoDB" id="1933717at2759"/>
<dbReference type="AlphaFoldDB" id="A0A5M3YZD9"/>
<protein>
    <submittedName>
        <fullName evidence="5">Oxidoreductase UcpA</fullName>
    </submittedName>
</protein>
<organism evidence="5 6">
    <name type="scientific">Aspergillus terreus</name>
    <dbReference type="NCBI Taxonomy" id="33178"/>
    <lineage>
        <taxon>Eukaryota</taxon>
        <taxon>Fungi</taxon>
        <taxon>Dikarya</taxon>
        <taxon>Ascomycota</taxon>
        <taxon>Pezizomycotina</taxon>
        <taxon>Eurotiomycetes</taxon>
        <taxon>Eurotiomycetidae</taxon>
        <taxon>Eurotiales</taxon>
        <taxon>Aspergillaceae</taxon>
        <taxon>Aspergillus</taxon>
        <taxon>Aspergillus subgen. Circumdati</taxon>
    </lineage>
</organism>
<evidence type="ECO:0000256" key="1">
    <source>
        <dbReference type="ARBA" id="ARBA00006484"/>
    </source>
</evidence>
<dbReference type="PANTHER" id="PTHR42760:SF37">
    <property type="entry name" value="CLAVALDEHYDE DEHYDROGENASE"/>
    <property type="match status" value="1"/>
</dbReference>
<dbReference type="CDD" id="cd05233">
    <property type="entry name" value="SDR_c"/>
    <property type="match status" value="1"/>
</dbReference>
<keyword evidence="6" id="KW-1185">Reference proteome</keyword>
<keyword evidence="2" id="KW-0521">NADP</keyword>
<comment type="caution">
    <text evidence="5">The sequence shown here is derived from an EMBL/GenBank/DDBJ whole genome shotgun (WGS) entry which is preliminary data.</text>
</comment>
<sequence length="310" mass="33444">MPPSKDQPNILRGPGDYEVTTRVHNDTYPEIDPRLLNLHGKSVFITGGSRGLGRSMALSFAKAGVSKIAVGARSSLDSLAKEIAEACANPPVFLPVKLDVTDEASVAAAATEVGRAFGQLNVLVNNAGILGKYGLIADSDPEEWWEVLNVNLRGPYLVTRAFVPLLLKAGEDDIRYIVNVCSVGAHLTNPTLSSYQVSKNALLKLTTLTNAEYGPGVITFAIHPGNSPTDIMGGPDAIPPHHKHVFVETPELSGDSVVFLVSKRREWLGGRYINCTWDLPELMSKEAEIVRGDKLKTKFDFDIGAPIESS</sequence>
<name>A0A5M3YZD9_ASPTE</name>
<evidence type="ECO:0000313" key="6">
    <source>
        <dbReference type="Proteomes" id="UP000452235"/>
    </source>
</evidence>
<evidence type="ECO:0000313" key="5">
    <source>
        <dbReference type="EMBL" id="GFF17317.1"/>
    </source>
</evidence>
<dbReference type="InterPro" id="IPR002347">
    <property type="entry name" value="SDR_fam"/>
</dbReference>
<dbReference type="InterPro" id="IPR036291">
    <property type="entry name" value="NAD(P)-bd_dom_sf"/>
</dbReference>
<dbReference type="PRINTS" id="PR00081">
    <property type="entry name" value="GDHRDH"/>
</dbReference>
<dbReference type="PRINTS" id="PR00080">
    <property type="entry name" value="SDRFAMILY"/>
</dbReference>
<evidence type="ECO:0000256" key="4">
    <source>
        <dbReference type="RuleBase" id="RU000363"/>
    </source>
</evidence>
<dbReference type="SUPFAM" id="SSF51735">
    <property type="entry name" value="NAD(P)-binding Rossmann-fold domains"/>
    <property type="match status" value="1"/>
</dbReference>
<dbReference type="Proteomes" id="UP000452235">
    <property type="component" value="Unassembled WGS sequence"/>
</dbReference>
<dbReference type="EMBL" id="BLJY01000006">
    <property type="protein sequence ID" value="GFF17317.1"/>
    <property type="molecule type" value="Genomic_DNA"/>
</dbReference>
<dbReference type="VEuPathDB" id="FungiDB:ATEG_03438"/>
<proteinExistence type="inferred from homology"/>
<comment type="similarity">
    <text evidence="1 4">Belongs to the short-chain dehydrogenases/reductases (SDR) family.</text>
</comment>
<accession>A0A5M3YZD9</accession>
<dbReference type="GO" id="GO:0016616">
    <property type="term" value="F:oxidoreductase activity, acting on the CH-OH group of donors, NAD or NADP as acceptor"/>
    <property type="evidence" value="ECO:0007669"/>
    <property type="project" value="TreeGrafter"/>
</dbReference>
<keyword evidence="3" id="KW-0560">Oxidoreductase</keyword>
<dbReference type="Gene3D" id="3.40.50.720">
    <property type="entry name" value="NAD(P)-binding Rossmann-like Domain"/>
    <property type="match status" value="1"/>
</dbReference>
<reference evidence="5 6" key="1">
    <citation type="submission" date="2020-01" db="EMBL/GenBank/DDBJ databases">
        <title>Aspergillus terreus IFO 6365 whole genome shotgun sequence.</title>
        <authorList>
            <person name="Kanamasa S."/>
            <person name="Takahashi H."/>
        </authorList>
    </citation>
    <scope>NUCLEOTIDE SEQUENCE [LARGE SCALE GENOMIC DNA]</scope>
    <source>
        <strain evidence="5 6">IFO 6365</strain>
    </source>
</reference>